<dbReference type="SUPFAM" id="SSF56529">
    <property type="entry name" value="FAH"/>
    <property type="match status" value="1"/>
</dbReference>
<reference evidence="1 2" key="1">
    <citation type="submission" date="2023-12" db="EMBL/GenBank/DDBJ databases">
        <title>Baltic Sea Cyanobacteria.</title>
        <authorList>
            <person name="Delbaje E."/>
            <person name="Fewer D.P."/>
            <person name="Shishido T.K."/>
        </authorList>
    </citation>
    <scope>NUCLEOTIDE SEQUENCE [LARGE SCALE GENOMIC DNA]</scope>
    <source>
        <strain evidence="1 2">CCNP 1315</strain>
    </source>
</reference>
<name>A0ABU5U600_9CYAN</name>
<evidence type="ECO:0000313" key="2">
    <source>
        <dbReference type="Proteomes" id="UP001301728"/>
    </source>
</evidence>
<accession>A0ABU5U600</accession>
<dbReference type="Gene3D" id="3.90.850.10">
    <property type="entry name" value="Fumarylacetoacetase-like, C-terminal domain"/>
    <property type="match status" value="1"/>
</dbReference>
<keyword evidence="2" id="KW-1185">Reference proteome</keyword>
<sequence length="326" mass="35326">MLTRFNNLWLRFSIATVCATVSTLVCVNLANAIRSPHKFSTSDSLLLTPAREPDLLSTEIIATDSSLAQQLANTYLKREPVAAINENLSLQQGISIQKEFIKILIPHLGPIVGYKAALTNPIAQQRLNVSHPVRGVLLKQMLLDNGAVVSADFGAIPQFEADLIVRVGNDSINEARTPQELLAGLDAVIPFIELPDLVYQPDVKLNAAALVAINAGARLGVLGKVIPLTATPDWEQRLGNFKVILVDENDQELAQGESSALLEHPLKAVLWLRDDLKAAGIRLQPGDLLSLGTITPLMPVQAKTTIRARYIGLEAKTVDVSVTFSE</sequence>
<comment type="caution">
    <text evidence="1">The sequence shown here is derived from an EMBL/GenBank/DDBJ whole genome shotgun (WGS) entry which is preliminary data.</text>
</comment>
<dbReference type="EMBL" id="JAYGHT010000134">
    <property type="protein sequence ID" value="MEA5521563.1"/>
    <property type="molecule type" value="Genomic_DNA"/>
</dbReference>
<evidence type="ECO:0000313" key="1">
    <source>
        <dbReference type="EMBL" id="MEA5521563.1"/>
    </source>
</evidence>
<dbReference type="PANTHER" id="PTHR30143">
    <property type="entry name" value="ACID HYDRATASE"/>
    <property type="match status" value="1"/>
</dbReference>
<dbReference type="RefSeq" id="WP_323273699.1">
    <property type="nucleotide sequence ID" value="NZ_JAYGHT010000134.1"/>
</dbReference>
<dbReference type="Proteomes" id="UP001301728">
    <property type="component" value="Unassembled WGS sequence"/>
</dbReference>
<dbReference type="InterPro" id="IPR050772">
    <property type="entry name" value="Hydratase-Decarb/MhpD_sf"/>
</dbReference>
<dbReference type="PANTHER" id="PTHR30143:SF0">
    <property type="entry name" value="2-KETO-4-PENTENOATE HYDRATASE"/>
    <property type="match status" value="1"/>
</dbReference>
<gene>
    <name evidence="1" type="ORF">VB854_21735</name>
</gene>
<protein>
    <submittedName>
        <fullName evidence="1">Hydratase</fullName>
    </submittedName>
</protein>
<proteinExistence type="predicted"/>
<dbReference type="InterPro" id="IPR036663">
    <property type="entry name" value="Fumarylacetoacetase_C_sf"/>
</dbReference>
<organism evidence="1 2">
    <name type="scientific">Limnoraphis robusta CCNP1315</name>
    <dbReference type="NCBI Taxonomy" id="3110306"/>
    <lineage>
        <taxon>Bacteria</taxon>
        <taxon>Bacillati</taxon>
        <taxon>Cyanobacteriota</taxon>
        <taxon>Cyanophyceae</taxon>
        <taxon>Oscillatoriophycideae</taxon>
        <taxon>Oscillatoriales</taxon>
        <taxon>Sirenicapillariaceae</taxon>
        <taxon>Limnoraphis</taxon>
    </lineage>
</organism>